<evidence type="ECO:0000313" key="2">
    <source>
        <dbReference type="Proteomes" id="UP001500063"/>
    </source>
</evidence>
<reference evidence="1 2" key="1">
    <citation type="journal article" date="2019" name="Int. J. Syst. Evol. Microbiol.">
        <title>The Global Catalogue of Microorganisms (GCM) 10K type strain sequencing project: providing services to taxonomists for standard genome sequencing and annotation.</title>
        <authorList>
            <consortium name="The Broad Institute Genomics Platform"/>
            <consortium name="The Broad Institute Genome Sequencing Center for Infectious Disease"/>
            <person name="Wu L."/>
            <person name="Ma J."/>
        </authorList>
    </citation>
    <scope>NUCLEOTIDE SEQUENCE [LARGE SCALE GENOMIC DNA]</scope>
    <source>
        <strain evidence="1 2">JCM 4565</strain>
    </source>
</reference>
<accession>A0ABN0X599</accession>
<name>A0ABN0X599_9ACTN</name>
<evidence type="ECO:0000313" key="1">
    <source>
        <dbReference type="EMBL" id="GAA0354805.1"/>
    </source>
</evidence>
<dbReference type="EMBL" id="BAAABW010000018">
    <property type="protein sequence ID" value="GAA0354805.1"/>
    <property type="molecule type" value="Genomic_DNA"/>
</dbReference>
<gene>
    <name evidence="1" type="ORF">GCM10010319_34950</name>
</gene>
<sequence>MARLLPLIVIAVWIFFWFRSKKRAAARPDRAAEVKAAPATGLSKEAAALGLLPEGAQNTERSMPDPELDSLRASVAQGAWEPAAHFLAVTGRDWERRSAAIIGLADAAAEEDAWLTAWETARPGDPDAAAVRAKSTVFLAWRLRGSHAAKHTGREQFEGFHRVLRRSRDDIARAAELNPEDPSPYITEIWTGLGLGYPHEQMHELWAQITARAPFHYEAHYSALQYWCAKWRGSEELARDFAERAAAGAPAGSLLPALRLVALYEHQEYPLRVRQYRTPEARAMVDAVLADLPAVPPTHPRLAEVRHLVAFFLVQQQRYAEALEQFRRVDGHAGAEPWSRFGDTAELYCRFRERAVQGAS</sequence>
<keyword evidence="2" id="KW-1185">Reference proteome</keyword>
<evidence type="ECO:0008006" key="3">
    <source>
        <dbReference type="Google" id="ProtNLM"/>
    </source>
</evidence>
<dbReference type="RefSeq" id="WP_344118704.1">
    <property type="nucleotide sequence ID" value="NZ_BAAABW010000018.1"/>
</dbReference>
<proteinExistence type="predicted"/>
<protein>
    <recommendedName>
        <fullName evidence="3">DUF4034 domain-containing protein</fullName>
    </recommendedName>
</protein>
<dbReference type="Proteomes" id="UP001500063">
    <property type="component" value="Unassembled WGS sequence"/>
</dbReference>
<organism evidence="1 2">
    <name type="scientific">Streptomyces blastmyceticus</name>
    <dbReference type="NCBI Taxonomy" id="68180"/>
    <lineage>
        <taxon>Bacteria</taxon>
        <taxon>Bacillati</taxon>
        <taxon>Actinomycetota</taxon>
        <taxon>Actinomycetes</taxon>
        <taxon>Kitasatosporales</taxon>
        <taxon>Streptomycetaceae</taxon>
        <taxon>Streptomyces</taxon>
    </lineage>
</organism>
<comment type="caution">
    <text evidence="1">The sequence shown here is derived from an EMBL/GenBank/DDBJ whole genome shotgun (WGS) entry which is preliminary data.</text>
</comment>